<evidence type="ECO:0000313" key="3">
    <source>
        <dbReference type="Proteomes" id="UP000095767"/>
    </source>
</evidence>
<keyword evidence="3" id="KW-1185">Reference proteome</keyword>
<feature type="domain" description="MATH" evidence="1">
    <location>
        <begin position="29"/>
        <end position="167"/>
    </location>
</feature>
<dbReference type="OrthoDB" id="695809at2759"/>
<reference evidence="2 3" key="1">
    <citation type="submission" date="2016-09" db="EMBL/GenBank/DDBJ databases">
        <title>The draft genome of Dichanthelium oligosanthes: A C3 panicoid grass species.</title>
        <authorList>
            <person name="Studer A.J."/>
            <person name="Schnable J.C."/>
            <person name="Brutnell T.P."/>
        </authorList>
    </citation>
    <scope>NUCLEOTIDE SEQUENCE [LARGE SCALE GENOMIC DNA]</scope>
    <source>
        <strain evidence="3">cv. Kellogg 1175</strain>
        <tissue evidence="2">Leaf</tissue>
    </source>
</reference>
<gene>
    <name evidence="2" type="ORF">BAE44_0022047</name>
</gene>
<protein>
    <recommendedName>
        <fullName evidence="1">MATH domain-containing protein</fullName>
    </recommendedName>
</protein>
<organism evidence="2 3">
    <name type="scientific">Dichanthelium oligosanthes</name>
    <dbReference type="NCBI Taxonomy" id="888268"/>
    <lineage>
        <taxon>Eukaryota</taxon>
        <taxon>Viridiplantae</taxon>
        <taxon>Streptophyta</taxon>
        <taxon>Embryophyta</taxon>
        <taxon>Tracheophyta</taxon>
        <taxon>Spermatophyta</taxon>
        <taxon>Magnoliopsida</taxon>
        <taxon>Liliopsida</taxon>
        <taxon>Poales</taxon>
        <taxon>Poaceae</taxon>
        <taxon>PACMAD clade</taxon>
        <taxon>Panicoideae</taxon>
        <taxon>Panicodae</taxon>
        <taxon>Paniceae</taxon>
        <taxon>Dichantheliinae</taxon>
        <taxon>Dichanthelium</taxon>
    </lineage>
</organism>
<dbReference type="AlphaFoldDB" id="A0A1E5UVY3"/>
<dbReference type="CDD" id="cd00121">
    <property type="entry name" value="MATH"/>
    <property type="match status" value="1"/>
</dbReference>
<evidence type="ECO:0000259" key="1">
    <source>
        <dbReference type="PROSITE" id="PS50144"/>
    </source>
</evidence>
<dbReference type="InterPro" id="IPR002083">
    <property type="entry name" value="MATH/TRAF_dom"/>
</dbReference>
<accession>A0A1E5UVY3</accession>
<evidence type="ECO:0000313" key="2">
    <source>
        <dbReference type="EMBL" id="OEL16935.1"/>
    </source>
</evidence>
<dbReference type="PROSITE" id="PS50144">
    <property type="entry name" value="MATH"/>
    <property type="match status" value="1"/>
</dbReference>
<name>A0A1E5UVY3_9POAL</name>
<dbReference type="GO" id="GO:0016567">
    <property type="term" value="P:protein ubiquitination"/>
    <property type="evidence" value="ECO:0007669"/>
    <property type="project" value="InterPro"/>
</dbReference>
<dbReference type="EMBL" id="LWDX02061543">
    <property type="protein sequence ID" value="OEL16935.1"/>
    <property type="molecule type" value="Genomic_DNA"/>
</dbReference>
<dbReference type="PANTHER" id="PTHR26379:SF316">
    <property type="entry name" value="MATH DOMAIN-CONTAINING PROTEIN"/>
    <property type="match status" value="1"/>
</dbReference>
<comment type="caution">
    <text evidence="2">The sequence shown here is derived from an EMBL/GenBank/DDBJ whole genome shotgun (WGS) entry which is preliminary data.</text>
</comment>
<sequence>MASLPTLGGAWRSAREALSFSSTRVRHDTGVHLHRIDRYSKVDGMALPGECIDSAPFRAGGHEWQLLYYPNGANDYSRSSHGRVSVDLRLRPGPWWRLFYDPQDVTAAYTVSVLDADGNQVVSKAVKPHRFGSCWSRAGIEDVATAEKLRSALQGVKEDGLIVRCDVTVINLEKESRIKWYLRQLVKE</sequence>
<proteinExistence type="predicted"/>
<dbReference type="InterPro" id="IPR045005">
    <property type="entry name" value="BPM1-6"/>
</dbReference>
<dbReference type="SUPFAM" id="SSF49599">
    <property type="entry name" value="TRAF domain-like"/>
    <property type="match status" value="1"/>
</dbReference>
<dbReference type="Pfam" id="PF22486">
    <property type="entry name" value="MATH_2"/>
    <property type="match status" value="1"/>
</dbReference>
<dbReference type="Proteomes" id="UP000095767">
    <property type="component" value="Unassembled WGS sequence"/>
</dbReference>
<dbReference type="InterPro" id="IPR008974">
    <property type="entry name" value="TRAF-like"/>
</dbReference>
<dbReference type="STRING" id="888268.A0A1E5UVY3"/>
<dbReference type="Gene3D" id="2.60.210.10">
    <property type="entry name" value="Apoptosis, Tumor Necrosis Factor Receptor Associated Protein 2, Chain A"/>
    <property type="match status" value="1"/>
</dbReference>
<dbReference type="PANTHER" id="PTHR26379">
    <property type="entry name" value="BTB/POZ AND MATH DOMAIN-CONTAINING PROTEIN 1"/>
    <property type="match status" value="1"/>
</dbReference>